<dbReference type="UniPathway" id="UPA00035">
    <property type="reaction ID" value="UER00042"/>
</dbReference>
<keyword evidence="7" id="KW-1133">Transmembrane helix</keyword>
<keyword evidence="7" id="KW-0472">Membrane</keyword>
<keyword evidence="4" id="KW-0822">Tryptophan biosynthesis</keyword>
<evidence type="ECO:0000259" key="8">
    <source>
        <dbReference type="Pfam" id="PF00697"/>
    </source>
</evidence>
<sequence>MTRPEDAVAAVASGADAIGLIFYAQSPRAVDMSTAEIIAAAVPVFTTIVAVFVDPNEDQVRSVLRKVRVSLLQFHGEESDEFCKVFPVPYIKALRMSDDADPGEYANRYPHAQGLLLDAYEINRPGGTGTVFLWERARGCETKSV</sequence>
<evidence type="ECO:0000256" key="7">
    <source>
        <dbReference type="SAM" id="Phobius"/>
    </source>
</evidence>
<reference evidence="9" key="1">
    <citation type="submission" date="2018-05" db="EMBL/GenBank/DDBJ databases">
        <authorList>
            <person name="Lanie J.A."/>
            <person name="Ng W.-L."/>
            <person name="Kazmierczak K.M."/>
            <person name="Andrzejewski T.M."/>
            <person name="Davidsen T.M."/>
            <person name="Wayne K.J."/>
            <person name="Tettelin H."/>
            <person name="Glass J.I."/>
            <person name="Rusch D."/>
            <person name="Podicherti R."/>
            <person name="Tsui H.-C.T."/>
            <person name="Winkler M.E."/>
        </authorList>
    </citation>
    <scope>NUCLEOTIDE SEQUENCE</scope>
</reference>
<feature type="transmembrane region" description="Helical" evidence="7">
    <location>
        <begin position="7"/>
        <end position="25"/>
    </location>
</feature>
<gene>
    <name evidence="9" type="ORF">METZ01_LOCUS373511</name>
</gene>
<accession>A0A382TGP7</accession>
<protein>
    <recommendedName>
        <fullName evidence="2">phosphoribosylanthranilate isomerase</fullName>
        <ecNumber evidence="2">5.3.1.24</ecNumber>
    </recommendedName>
</protein>
<dbReference type="SUPFAM" id="SSF51366">
    <property type="entry name" value="Ribulose-phoshate binding barrel"/>
    <property type="match status" value="1"/>
</dbReference>
<dbReference type="GO" id="GO:0000162">
    <property type="term" value="P:L-tryptophan biosynthetic process"/>
    <property type="evidence" value="ECO:0007669"/>
    <property type="project" value="UniProtKB-UniPathway"/>
</dbReference>
<evidence type="ECO:0000256" key="6">
    <source>
        <dbReference type="ARBA" id="ARBA00023235"/>
    </source>
</evidence>
<proteinExistence type="inferred from homology"/>
<evidence type="ECO:0000256" key="5">
    <source>
        <dbReference type="ARBA" id="ARBA00023141"/>
    </source>
</evidence>
<evidence type="ECO:0000256" key="1">
    <source>
        <dbReference type="ARBA" id="ARBA00004664"/>
    </source>
</evidence>
<dbReference type="InterPro" id="IPR013785">
    <property type="entry name" value="Aldolase_TIM"/>
</dbReference>
<evidence type="ECO:0000256" key="4">
    <source>
        <dbReference type="ARBA" id="ARBA00022822"/>
    </source>
</evidence>
<keyword evidence="6" id="KW-0413">Isomerase</keyword>
<comment type="pathway">
    <text evidence="1">Amino-acid biosynthesis; L-tryptophan biosynthesis; L-tryptophan from chorismate: step 3/5.</text>
</comment>
<dbReference type="PANTHER" id="PTHR42894">
    <property type="entry name" value="N-(5'-PHOSPHORIBOSYL)ANTHRANILATE ISOMERASE"/>
    <property type="match status" value="1"/>
</dbReference>
<dbReference type="PANTHER" id="PTHR42894:SF1">
    <property type="entry name" value="N-(5'-PHOSPHORIBOSYL)ANTHRANILATE ISOMERASE"/>
    <property type="match status" value="1"/>
</dbReference>
<dbReference type="Gene3D" id="3.20.20.70">
    <property type="entry name" value="Aldolase class I"/>
    <property type="match status" value="1"/>
</dbReference>
<dbReference type="EC" id="5.3.1.24" evidence="2"/>
<dbReference type="Pfam" id="PF00697">
    <property type="entry name" value="PRAI"/>
    <property type="match status" value="1"/>
</dbReference>
<feature type="transmembrane region" description="Helical" evidence="7">
    <location>
        <begin position="37"/>
        <end position="56"/>
    </location>
</feature>
<dbReference type="HAMAP" id="MF_00135">
    <property type="entry name" value="PRAI"/>
    <property type="match status" value="1"/>
</dbReference>
<dbReference type="EMBL" id="UINC01136103">
    <property type="protein sequence ID" value="SVD20657.1"/>
    <property type="molecule type" value="Genomic_DNA"/>
</dbReference>
<dbReference type="GO" id="GO:0004640">
    <property type="term" value="F:phosphoribosylanthranilate isomerase activity"/>
    <property type="evidence" value="ECO:0007669"/>
    <property type="project" value="UniProtKB-EC"/>
</dbReference>
<keyword evidence="5" id="KW-0057">Aromatic amino acid biosynthesis</keyword>
<dbReference type="InterPro" id="IPR001240">
    <property type="entry name" value="PRAI_dom"/>
</dbReference>
<dbReference type="CDD" id="cd00405">
    <property type="entry name" value="PRAI"/>
    <property type="match status" value="1"/>
</dbReference>
<name>A0A382TGP7_9ZZZZ</name>
<feature type="non-terminal residue" evidence="9">
    <location>
        <position position="145"/>
    </location>
</feature>
<evidence type="ECO:0000256" key="2">
    <source>
        <dbReference type="ARBA" id="ARBA00012572"/>
    </source>
</evidence>
<organism evidence="9">
    <name type="scientific">marine metagenome</name>
    <dbReference type="NCBI Taxonomy" id="408172"/>
    <lineage>
        <taxon>unclassified sequences</taxon>
        <taxon>metagenomes</taxon>
        <taxon>ecological metagenomes</taxon>
    </lineage>
</organism>
<keyword evidence="7" id="KW-0812">Transmembrane</keyword>
<dbReference type="InterPro" id="IPR011060">
    <property type="entry name" value="RibuloseP-bd_barrel"/>
</dbReference>
<dbReference type="InterPro" id="IPR044643">
    <property type="entry name" value="TrpF_fam"/>
</dbReference>
<evidence type="ECO:0000313" key="9">
    <source>
        <dbReference type="EMBL" id="SVD20657.1"/>
    </source>
</evidence>
<feature type="domain" description="N-(5'phosphoribosyl) anthranilate isomerase (PRAI)" evidence="8">
    <location>
        <begin position="2"/>
        <end position="137"/>
    </location>
</feature>
<dbReference type="AlphaFoldDB" id="A0A382TGP7"/>
<evidence type="ECO:0000256" key="3">
    <source>
        <dbReference type="ARBA" id="ARBA00022605"/>
    </source>
</evidence>
<keyword evidence="3" id="KW-0028">Amino-acid biosynthesis</keyword>